<protein>
    <submittedName>
        <fullName evidence="2">Uncharacterized protein LOC117644127</fullName>
    </submittedName>
</protein>
<sequence>MHALPRWKDSCMKLLKWKSGVTYFGGQGSQPVHRFVIPLHEVYLKMISLVGEETTSLLCNFIKDHVCHSDSPVMIMRARDGLLAKQLLNENVPYLYLFEKRKNFKSELGELTKRFPGRCVVYSRTFNDVFFENSHIPAFNSPYIRTSLPFKVKKSWKDDPSINVIGSHTNGKVLIVALIHLAKNMMYFGMGRPQFFLTFPKVHWDKILMDPRTASYQEYQMAGLLFPDYFDFEVLGSIPPPVSYCTGPVLTRNTVSKEEFVTVRIAPSKELEDLSDAKVLEEYLFFGTQTMNGKAKHNIVIQALEKFAPDSGMELVANGVNCFTKFSDLSPPEALRIFKIWRSSPKYLTSLFMREYDEYMLYNNVNE</sequence>
<dbReference type="Gene3D" id="3.40.50.150">
    <property type="entry name" value="Vaccinia Virus protein VP39"/>
    <property type="match status" value="1"/>
</dbReference>
<dbReference type="InterPro" id="IPR029063">
    <property type="entry name" value="SAM-dependent_MTases_sf"/>
</dbReference>
<dbReference type="OrthoDB" id="9895503at2759"/>
<accession>A0A6P8YPS2</accession>
<proteinExistence type="predicted"/>
<keyword evidence="1" id="KW-1185">Reference proteome</keyword>
<reference evidence="2" key="1">
    <citation type="submission" date="2025-08" db="UniProtKB">
        <authorList>
            <consortium name="RefSeq"/>
        </authorList>
    </citation>
    <scope>IDENTIFICATION</scope>
    <source>
        <tissue evidence="2">Total insect</tissue>
    </source>
</reference>
<gene>
    <name evidence="2" type="primary">LOC117644127</name>
</gene>
<dbReference type="GeneID" id="117644127"/>
<dbReference type="RefSeq" id="XP_034239255.1">
    <property type="nucleotide sequence ID" value="XM_034383364.1"/>
</dbReference>
<name>A0A6P8YPS2_THRPL</name>
<dbReference type="KEGG" id="tpal:117644127"/>
<evidence type="ECO:0000313" key="2">
    <source>
        <dbReference type="RefSeq" id="XP_034239255.1"/>
    </source>
</evidence>
<dbReference type="AlphaFoldDB" id="A0A6P8YPS2"/>
<dbReference type="InParanoid" id="A0A6P8YPS2"/>
<evidence type="ECO:0000313" key="1">
    <source>
        <dbReference type="Proteomes" id="UP000515158"/>
    </source>
</evidence>
<dbReference type="Proteomes" id="UP000515158">
    <property type="component" value="Unplaced"/>
</dbReference>
<organism evidence="2">
    <name type="scientific">Thrips palmi</name>
    <name type="common">Melon thrips</name>
    <dbReference type="NCBI Taxonomy" id="161013"/>
    <lineage>
        <taxon>Eukaryota</taxon>
        <taxon>Metazoa</taxon>
        <taxon>Ecdysozoa</taxon>
        <taxon>Arthropoda</taxon>
        <taxon>Hexapoda</taxon>
        <taxon>Insecta</taxon>
        <taxon>Pterygota</taxon>
        <taxon>Neoptera</taxon>
        <taxon>Paraneoptera</taxon>
        <taxon>Thysanoptera</taxon>
        <taxon>Terebrantia</taxon>
        <taxon>Thripoidea</taxon>
        <taxon>Thripidae</taxon>
        <taxon>Thrips</taxon>
    </lineage>
</organism>